<accession>A0AAP2KIN9</accession>
<proteinExistence type="predicted"/>
<keyword evidence="1" id="KW-1133">Transmembrane helix</keyword>
<sequence>MTIIDARRAHRPLSGVLTLCRCAHVIVLAACAVWQIAALTALTTAAHQGGSACPFTLLADLLADLLACPAVARMDSLGAILITPFIGFVLQAIGGYISKFFYGGCGLHSGAGGGAPPGATTQPARVEQPA</sequence>
<protein>
    <submittedName>
        <fullName evidence="3">Uncharacterized protein</fullName>
    </submittedName>
</protein>
<evidence type="ECO:0000313" key="2">
    <source>
        <dbReference type="EMBL" id="KLC01789.1"/>
    </source>
</evidence>
<dbReference type="Proteomes" id="UP000035369">
    <property type="component" value="Unassembled WGS sequence"/>
</dbReference>
<evidence type="ECO:0000256" key="1">
    <source>
        <dbReference type="SAM" id="Phobius"/>
    </source>
</evidence>
<dbReference type="EMBL" id="JZUY01000052">
    <property type="protein sequence ID" value="KLC01789.1"/>
    <property type="molecule type" value="Genomic_DNA"/>
</dbReference>
<dbReference type="AlphaFoldDB" id="A0AAP2KIN9"/>
<keyword evidence="1" id="KW-0472">Membrane</keyword>
<evidence type="ECO:0000313" key="3">
    <source>
        <dbReference type="EMBL" id="RXD51035.1"/>
    </source>
</evidence>
<dbReference type="Proteomes" id="UP000289372">
    <property type="component" value="Unassembled WGS sequence"/>
</dbReference>
<reference evidence="3 5" key="2">
    <citation type="submission" date="2018-02" db="EMBL/GenBank/DDBJ databases">
        <title>Characterization of Xanthomonas diversity in transplant houses and field plants.</title>
        <authorList>
            <person name="Abrahamian P."/>
            <person name="Timilsina S."/>
            <person name="Minsavage G.V."/>
            <person name="Goss E.M."/>
            <person name="Jones J.B."/>
            <person name="Vallad G.E."/>
        </authorList>
    </citation>
    <scope>NUCLEOTIDE SEQUENCE [LARGE SCALE GENOMIC DNA]</scope>
    <source>
        <strain evidence="3 5">GEV2132</strain>
    </source>
</reference>
<evidence type="ECO:0000313" key="5">
    <source>
        <dbReference type="Proteomes" id="UP000289372"/>
    </source>
</evidence>
<name>A0AAP2KIN9_XANPE</name>
<organism evidence="3 5">
    <name type="scientific">Xanthomonas perforans</name>
    <dbReference type="NCBI Taxonomy" id="442694"/>
    <lineage>
        <taxon>Bacteria</taxon>
        <taxon>Pseudomonadati</taxon>
        <taxon>Pseudomonadota</taxon>
        <taxon>Gammaproteobacteria</taxon>
        <taxon>Lysobacterales</taxon>
        <taxon>Lysobacteraceae</taxon>
        <taxon>Xanthomonas</taxon>
    </lineage>
</organism>
<gene>
    <name evidence="3" type="ORF">DB769_17705</name>
    <name evidence="2" type="ORF">XP315_21460</name>
</gene>
<feature type="transmembrane region" description="Helical" evidence="1">
    <location>
        <begin position="79"/>
        <end position="97"/>
    </location>
</feature>
<comment type="caution">
    <text evidence="3">The sequence shown here is derived from an EMBL/GenBank/DDBJ whole genome shotgun (WGS) entry which is preliminary data.</text>
</comment>
<dbReference type="EMBL" id="PUUL01000109">
    <property type="protein sequence ID" value="RXD51035.1"/>
    <property type="molecule type" value="Genomic_DNA"/>
</dbReference>
<keyword evidence="1" id="KW-0812">Transmembrane</keyword>
<feature type="transmembrane region" description="Helical" evidence="1">
    <location>
        <begin position="12"/>
        <end position="37"/>
    </location>
</feature>
<keyword evidence="4" id="KW-1185">Reference proteome</keyword>
<reference evidence="2 4" key="1">
    <citation type="submission" date="2015-02" db="EMBL/GenBank/DDBJ databases">
        <title>Whole genome sequencing of multiple isolates of three species of pepper and tomato-infecting xanthomonads reveals genetic diversity in field strains and pinpoints effectors responsible for host specificity.</title>
        <authorList>
            <person name="Schwartz A."/>
            <person name="Dahlbeck D."/>
            <person name="Staskawicz B."/>
            <person name="Bart R."/>
            <person name="Potnis N."/>
            <person name="Minsavage G."/>
            <person name="Timilsina S."/>
            <person name="Goss E."/>
            <person name="Jones J."/>
            <person name="Vallad G."/>
            <person name="Barak J."/>
            <person name="Miller S."/>
            <person name="Ritchie D."/>
            <person name="Martins J.Jr."/>
            <person name="Patane J.S."/>
            <person name="Setubal J.C."/>
        </authorList>
    </citation>
    <scope>NUCLEOTIDE SEQUENCE [LARGE SCALE GENOMIC DNA]</scope>
    <source>
        <strain evidence="2 4">Xp3-15</strain>
    </source>
</reference>
<dbReference type="RefSeq" id="WP_046932438.1">
    <property type="nucleotide sequence ID" value="NZ_CP018475.1"/>
</dbReference>
<evidence type="ECO:0000313" key="4">
    <source>
        <dbReference type="Proteomes" id="UP000035369"/>
    </source>
</evidence>
<dbReference type="GeneID" id="61776769"/>